<dbReference type="GO" id="GO:0043709">
    <property type="term" value="P:cell adhesion involved in single-species biofilm formation"/>
    <property type="evidence" value="ECO:0007669"/>
    <property type="project" value="TreeGrafter"/>
</dbReference>
<evidence type="ECO:0000259" key="3">
    <source>
        <dbReference type="PROSITE" id="PS50887"/>
    </source>
</evidence>
<comment type="caution">
    <text evidence="4">The sequence shown here is derived from an EMBL/GenBank/DDBJ whole genome shotgun (WGS) entry which is preliminary data.</text>
</comment>
<dbReference type="FunFam" id="3.30.70.270:FF:000001">
    <property type="entry name" value="Diguanylate cyclase domain protein"/>
    <property type="match status" value="1"/>
</dbReference>
<name>A0A7C3KH63_9CYAN</name>
<dbReference type="PROSITE" id="PS50110">
    <property type="entry name" value="RESPONSE_REGULATORY"/>
    <property type="match status" value="1"/>
</dbReference>
<dbReference type="InterPro" id="IPR043128">
    <property type="entry name" value="Rev_trsase/Diguanyl_cyclase"/>
</dbReference>
<evidence type="ECO:0000313" key="4">
    <source>
        <dbReference type="EMBL" id="HFM99851.1"/>
    </source>
</evidence>
<feature type="domain" description="GGDEF" evidence="3">
    <location>
        <begin position="195"/>
        <end position="330"/>
    </location>
</feature>
<feature type="domain" description="Response regulatory" evidence="2">
    <location>
        <begin position="4"/>
        <end position="130"/>
    </location>
</feature>
<dbReference type="PANTHER" id="PTHR45138">
    <property type="entry name" value="REGULATORY COMPONENTS OF SENSORY TRANSDUCTION SYSTEM"/>
    <property type="match status" value="1"/>
</dbReference>
<organism evidence="4">
    <name type="scientific">Oscillatoriales cyanobacterium SpSt-418</name>
    <dbReference type="NCBI Taxonomy" id="2282169"/>
    <lineage>
        <taxon>Bacteria</taxon>
        <taxon>Bacillati</taxon>
        <taxon>Cyanobacteriota</taxon>
        <taxon>Cyanophyceae</taxon>
        <taxon>Oscillatoriophycideae</taxon>
        <taxon>Oscillatoriales</taxon>
    </lineage>
</organism>
<evidence type="ECO:0000259" key="2">
    <source>
        <dbReference type="PROSITE" id="PS50110"/>
    </source>
</evidence>
<dbReference type="InterPro" id="IPR029787">
    <property type="entry name" value="Nucleotide_cyclase"/>
</dbReference>
<dbReference type="InterPro" id="IPR000160">
    <property type="entry name" value="GGDEF_dom"/>
</dbReference>
<protein>
    <submittedName>
        <fullName evidence="4">Diguanylate cyclase</fullName>
    </submittedName>
</protein>
<dbReference type="PROSITE" id="PS50887">
    <property type="entry name" value="GGDEF"/>
    <property type="match status" value="1"/>
</dbReference>
<dbReference type="CDD" id="cd01949">
    <property type="entry name" value="GGDEF"/>
    <property type="match status" value="1"/>
</dbReference>
<reference evidence="4" key="1">
    <citation type="journal article" date="2020" name="mSystems">
        <title>Genome- and Community-Level Interaction Insights into Carbon Utilization and Element Cycling Functions of Hydrothermarchaeota in Hydrothermal Sediment.</title>
        <authorList>
            <person name="Zhou Z."/>
            <person name="Liu Y."/>
            <person name="Xu W."/>
            <person name="Pan J."/>
            <person name="Luo Z.H."/>
            <person name="Li M."/>
        </authorList>
    </citation>
    <scope>NUCLEOTIDE SEQUENCE [LARGE SCALE GENOMIC DNA]</scope>
    <source>
        <strain evidence="4">SpSt-418</strain>
    </source>
</reference>
<dbReference type="Gene3D" id="3.30.70.270">
    <property type="match status" value="1"/>
</dbReference>
<dbReference type="GO" id="GO:1902201">
    <property type="term" value="P:negative regulation of bacterial-type flagellum-dependent cell motility"/>
    <property type="evidence" value="ECO:0007669"/>
    <property type="project" value="TreeGrafter"/>
</dbReference>
<dbReference type="GO" id="GO:0000160">
    <property type="term" value="P:phosphorelay signal transduction system"/>
    <property type="evidence" value="ECO:0007669"/>
    <property type="project" value="InterPro"/>
</dbReference>
<dbReference type="AlphaFoldDB" id="A0A7C3KH63"/>
<comment type="caution">
    <text evidence="1">Lacks conserved residue(s) required for the propagation of feature annotation.</text>
</comment>
<dbReference type="Pfam" id="PF00990">
    <property type="entry name" value="GGDEF"/>
    <property type="match status" value="1"/>
</dbReference>
<gene>
    <name evidence="4" type="ORF">ENR64_19275</name>
</gene>
<dbReference type="Gene3D" id="3.40.50.2300">
    <property type="match status" value="1"/>
</dbReference>
<dbReference type="SUPFAM" id="SSF55073">
    <property type="entry name" value="Nucleotide cyclase"/>
    <property type="match status" value="1"/>
</dbReference>
<accession>A0A7C3KH63</accession>
<proteinExistence type="predicted"/>
<dbReference type="GO" id="GO:0005886">
    <property type="term" value="C:plasma membrane"/>
    <property type="evidence" value="ECO:0007669"/>
    <property type="project" value="TreeGrafter"/>
</dbReference>
<dbReference type="NCBIfam" id="TIGR00254">
    <property type="entry name" value="GGDEF"/>
    <property type="match status" value="1"/>
</dbReference>
<dbReference type="InterPro" id="IPR001789">
    <property type="entry name" value="Sig_transdc_resp-reg_receiver"/>
</dbReference>
<dbReference type="InterPro" id="IPR050469">
    <property type="entry name" value="Diguanylate_Cyclase"/>
</dbReference>
<sequence length="342" mass="38288">MEVSILLVGVEGFVSAMRQRIRRHVSCTIESAASPSEAMPLIQAQQPDILMIQGDMPGSLELCYEIKGQTRLAWIFCILIDSPAQPLPDSSFDRTWEMEARADALESGADAYLSLPQNDSNGEPLDEVTLDQQERWLRAQIGAGFRSVKVYREMMRTNDILSAIALSDPLTELNNRRALDWELPRQVQNARSRTEPLSVLMLDVDFFKNINDTYGHGVGDRALQLVSSRLRHNLRFRDTLFRYGGEEFVIILSSTDQHEADLVGRRLCRLIAEQPFTIDESLDLTITISAGAASLRNSDDPRGTSLLKRADHNLLKAKSSGRNQVVSGLEAVEQYVEQSLPS</sequence>
<dbReference type="SMART" id="SM00267">
    <property type="entry name" value="GGDEF"/>
    <property type="match status" value="1"/>
</dbReference>
<evidence type="ECO:0000256" key="1">
    <source>
        <dbReference type="PROSITE-ProRule" id="PRU00169"/>
    </source>
</evidence>
<dbReference type="GO" id="GO:0052621">
    <property type="term" value="F:diguanylate cyclase activity"/>
    <property type="evidence" value="ECO:0007669"/>
    <property type="project" value="TreeGrafter"/>
</dbReference>
<dbReference type="EMBL" id="DSRU01000275">
    <property type="protein sequence ID" value="HFM99851.1"/>
    <property type="molecule type" value="Genomic_DNA"/>
</dbReference>
<dbReference type="PANTHER" id="PTHR45138:SF9">
    <property type="entry name" value="DIGUANYLATE CYCLASE DGCM-RELATED"/>
    <property type="match status" value="1"/>
</dbReference>